<dbReference type="EMBL" id="BARW01017582">
    <property type="protein sequence ID" value="GAJ02479.1"/>
    <property type="molecule type" value="Genomic_DNA"/>
</dbReference>
<dbReference type="InterPro" id="IPR036291">
    <property type="entry name" value="NAD(P)-bd_dom_sf"/>
</dbReference>
<dbReference type="GO" id="GO:0006813">
    <property type="term" value="P:potassium ion transport"/>
    <property type="evidence" value="ECO:0007669"/>
    <property type="project" value="InterPro"/>
</dbReference>
<reference evidence="2" key="1">
    <citation type="journal article" date="2014" name="Front. Microbiol.">
        <title>High frequency of phylogenetically diverse reductive dehalogenase-homologous genes in deep subseafloor sedimentary metagenomes.</title>
        <authorList>
            <person name="Kawai M."/>
            <person name="Futagami T."/>
            <person name="Toyoda A."/>
            <person name="Takaki Y."/>
            <person name="Nishi S."/>
            <person name="Hori S."/>
            <person name="Arai W."/>
            <person name="Tsubouchi T."/>
            <person name="Morono Y."/>
            <person name="Uchiyama I."/>
            <person name="Ito T."/>
            <person name="Fujiyama A."/>
            <person name="Inagaki F."/>
            <person name="Takami H."/>
        </authorList>
    </citation>
    <scope>NUCLEOTIDE SEQUENCE</scope>
    <source>
        <strain evidence="2">Expedition CK06-06</strain>
    </source>
</reference>
<dbReference type="PANTHER" id="PTHR43833:SF7">
    <property type="entry name" value="KTR SYSTEM POTASSIUM UPTAKE PROTEIN C"/>
    <property type="match status" value="1"/>
</dbReference>
<dbReference type="AlphaFoldDB" id="X1TB43"/>
<evidence type="ECO:0000259" key="1">
    <source>
        <dbReference type="PROSITE" id="PS51202"/>
    </source>
</evidence>
<comment type="caution">
    <text evidence="2">The sequence shown here is derived from an EMBL/GenBank/DDBJ whole genome shotgun (WGS) entry which is preliminary data.</text>
</comment>
<dbReference type="GO" id="GO:0008324">
    <property type="term" value="F:monoatomic cation transmembrane transporter activity"/>
    <property type="evidence" value="ECO:0007669"/>
    <property type="project" value="InterPro"/>
</dbReference>
<dbReference type="PANTHER" id="PTHR43833">
    <property type="entry name" value="POTASSIUM CHANNEL PROTEIN 2-RELATED-RELATED"/>
    <property type="match status" value="1"/>
</dbReference>
<dbReference type="Gene3D" id="3.40.50.720">
    <property type="entry name" value="NAD(P)-binding Rossmann-like Domain"/>
    <property type="match status" value="1"/>
</dbReference>
<feature type="non-terminal residue" evidence="2">
    <location>
        <position position="1"/>
    </location>
</feature>
<gene>
    <name evidence="2" type="ORF">S12H4_30326</name>
</gene>
<sequence length="166" mass="18576">AEERALKELGVKNFDTAIVGIGSDLETSILVAMMLKEMGLKYIIAKAQNNLHAKVLEKIGVDKIVFPERDMGRRIASNLIIPNIKDYIELEPDYSIIEIKALPEFADNALSELDLQNKYGVNVLAIKRDNNFNISPRAEDVIEKDDFLIVIGKTKKITKLAGKVNH</sequence>
<name>X1TB43_9ZZZZ</name>
<dbReference type="SUPFAM" id="SSF51735">
    <property type="entry name" value="NAD(P)-binding Rossmann-fold domains"/>
    <property type="match status" value="1"/>
</dbReference>
<dbReference type="Gene3D" id="3.30.70.1450">
    <property type="entry name" value="Regulator of K+ conductance, C-terminal domain"/>
    <property type="match status" value="1"/>
</dbReference>
<protein>
    <recommendedName>
        <fullName evidence="1">RCK C-terminal domain-containing protein</fullName>
    </recommendedName>
</protein>
<proteinExistence type="predicted"/>
<dbReference type="SUPFAM" id="SSF116726">
    <property type="entry name" value="TrkA C-terminal domain-like"/>
    <property type="match status" value="1"/>
</dbReference>
<accession>X1TB43</accession>
<feature type="domain" description="RCK C-terminal" evidence="1">
    <location>
        <begin position="82"/>
        <end position="166"/>
    </location>
</feature>
<dbReference type="Pfam" id="PF02080">
    <property type="entry name" value="TrkA_C"/>
    <property type="match status" value="1"/>
</dbReference>
<dbReference type="InterPro" id="IPR003148">
    <property type="entry name" value="RCK_N"/>
</dbReference>
<dbReference type="InterPro" id="IPR050721">
    <property type="entry name" value="Trk_Ktr_HKT_K-transport"/>
</dbReference>
<dbReference type="PROSITE" id="PS51202">
    <property type="entry name" value="RCK_C"/>
    <property type="match status" value="1"/>
</dbReference>
<evidence type="ECO:0000313" key="2">
    <source>
        <dbReference type="EMBL" id="GAJ02479.1"/>
    </source>
</evidence>
<dbReference type="Pfam" id="PF02254">
    <property type="entry name" value="TrkA_N"/>
    <property type="match status" value="1"/>
</dbReference>
<dbReference type="InterPro" id="IPR036721">
    <property type="entry name" value="RCK_C_sf"/>
</dbReference>
<dbReference type="InterPro" id="IPR006037">
    <property type="entry name" value="RCK_C"/>
</dbReference>
<organism evidence="2">
    <name type="scientific">marine sediment metagenome</name>
    <dbReference type="NCBI Taxonomy" id="412755"/>
    <lineage>
        <taxon>unclassified sequences</taxon>
        <taxon>metagenomes</taxon>
        <taxon>ecological metagenomes</taxon>
    </lineage>
</organism>